<evidence type="ECO:0000256" key="1">
    <source>
        <dbReference type="SAM" id="Phobius"/>
    </source>
</evidence>
<dbReference type="AlphaFoldDB" id="A0A914ECL2"/>
<feature type="chain" id="PRO_5038010636" evidence="2">
    <location>
        <begin position="21"/>
        <end position="153"/>
    </location>
</feature>
<name>A0A914ECL2_9BILA</name>
<evidence type="ECO:0000256" key="2">
    <source>
        <dbReference type="SAM" id="SignalP"/>
    </source>
</evidence>
<dbReference type="Proteomes" id="UP000887540">
    <property type="component" value="Unplaced"/>
</dbReference>
<reference evidence="4" key="1">
    <citation type="submission" date="2022-11" db="UniProtKB">
        <authorList>
            <consortium name="WormBaseParasite"/>
        </authorList>
    </citation>
    <scope>IDENTIFICATION</scope>
</reference>
<evidence type="ECO:0000313" key="3">
    <source>
        <dbReference type="Proteomes" id="UP000887540"/>
    </source>
</evidence>
<keyword evidence="1" id="KW-1133">Transmembrane helix</keyword>
<feature type="signal peptide" evidence="2">
    <location>
        <begin position="1"/>
        <end position="20"/>
    </location>
</feature>
<proteinExistence type="predicted"/>
<feature type="transmembrane region" description="Helical" evidence="1">
    <location>
        <begin position="128"/>
        <end position="148"/>
    </location>
</feature>
<keyword evidence="1" id="KW-0472">Membrane</keyword>
<keyword evidence="2" id="KW-0732">Signal</keyword>
<keyword evidence="1" id="KW-0812">Transmembrane</keyword>
<evidence type="ECO:0000313" key="4">
    <source>
        <dbReference type="WBParaSite" id="ACRNAN_scaffold7279.g23754.t1"/>
    </source>
</evidence>
<protein>
    <submittedName>
        <fullName evidence="4">Protein sleepless</fullName>
    </submittedName>
</protein>
<keyword evidence="3" id="KW-1185">Reference proteome</keyword>
<dbReference type="WBParaSite" id="ACRNAN_scaffold7279.g23754.t1">
    <property type="protein sequence ID" value="ACRNAN_scaffold7279.g23754.t1"/>
    <property type="gene ID" value="ACRNAN_scaffold7279.g23754"/>
</dbReference>
<organism evidence="3 4">
    <name type="scientific">Acrobeloides nanus</name>
    <dbReference type="NCBI Taxonomy" id="290746"/>
    <lineage>
        <taxon>Eukaryota</taxon>
        <taxon>Metazoa</taxon>
        <taxon>Ecdysozoa</taxon>
        <taxon>Nematoda</taxon>
        <taxon>Chromadorea</taxon>
        <taxon>Rhabditida</taxon>
        <taxon>Tylenchina</taxon>
        <taxon>Cephalobomorpha</taxon>
        <taxon>Cephaloboidea</taxon>
        <taxon>Cephalobidae</taxon>
        <taxon>Acrobeloides</taxon>
    </lineage>
</organism>
<sequence length="153" mass="17342">MNIFTRYLITAVFLCKGASAIICAQCNGWHGRGYKPGKVELSTCDDRNNMCETTQFCVKKIDPINPDRHYVTFKSDCWLQNSISTNGSQLSQISSGRCYPYNDGALPPKQYLYCFCNDRDYCNTANTLLFQNGFGVLLICAYLLKLLVKFNLL</sequence>
<accession>A0A914ECL2</accession>